<keyword evidence="2" id="KW-1003">Cell membrane</keyword>
<feature type="transmembrane region" description="Helical" evidence="6">
    <location>
        <begin position="34"/>
        <end position="56"/>
    </location>
</feature>
<feature type="transmembrane region" description="Helical" evidence="6">
    <location>
        <begin position="188"/>
        <end position="207"/>
    </location>
</feature>
<evidence type="ECO:0000256" key="6">
    <source>
        <dbReference type="SAM" id="Phobius"/>
    </source>
</evidence>
<dbReference type="Proteomes" id="UP000220527">
    <property type="component" value="Unassembled WGS sequence"/>
</dbReference>
<dbReference type="Pfam" id="PF02653">
    <property type="entry name" value="BPD_transp_2"/>
    <property type="match status" value="1"/>
</dbReference>
<feature type="transmembrane region" description="Helical" evidence="6">
    <location>
        <begin position="90"/>
        <end position="111"/>
    </location>
</feature>
<dbReference type="CDD" id="cd06580">
    <property type="entry name" value="TM_PBP1_transp_TpRbsC_like"/>
    <property type="match status" value="1"/>
</dbReference>
<gene>
    <name evidence="7" type="ORF">CJ255_13760</name>
</gene>
<dbReference type="InterPro" id="IPR001851">
    <property type="entry name" value="ABC_transp_permease"/>
</dbReference>
<keyword evidence="4 6" id="KW-1133">Transmembrane helix</keyword>
<dbReference type="EMBL" id="NQWI01000066">
    <property type="protein sequence ID" value="PDW02468.1"/>
    <property type="molecule type" value="Genomic_DNA"/>
</dbReference>
<proteinExistence type="predicted"/>
<dbReference type="RefSeq" id="WP_097644679.1">
    <property type="nucleotide sequence ID" value="NZ_NQWI01000066.1"/>
</dbReference>
<evidence type="ECO:0000313" key="8">
    <source>
        <dbReference type="Proteomes" id="UP000220527"/>
    </source>
</evidence>
<keyword evidence="5 6" id="KW-0472">Membrane</keyword>
<keyword evidence="8" id="KW-1185">Reference proteome</keyword>
<accession>A0A2A6RHX3</accession>
<comment type="caution">
    <text evidence="7">The sequence shown here is derived from an EMBL/GenBank/DDBJ whole genome shotgun (WGS) entry which is preliminary data.</text>
</comment>
<dbReference type="PANTHER" id="PTHR43370:SF2">
    <property type="entry name" value="ABC TRANSPORTER PERMEASE PROTEIN"/>
    <property type="match status" value="1"/>
</dbReference>
<evidence type="ECO:0000256" key="4">
    <source>
        <dbReference type="ARBA" id="ARBA00022989"/>
    </source>
</evidence>
<reference evidence="8" key="1">
    <citation type="submission" date="2017-08" db="EMBL/GenBank/DDBJ databases">
        <authorList>
            <person name="Grouzdev D.S."/>
            <person name="Gaisin V.A."/>
            <person name="Rysina M.S."/>
            <person name="Gorlenko V.M."/>
        </authorList>
    </citation>
    <scope>NUCLEOTIDE SEQUENCE [LARGE SCALE GENOMIC DNA]</scope>
    <source>
        <strain evidence="8">Kir15-3F</strain>
    </source>
</reference>
<feature type="transmembrane region" description="Helical" evidence="6">
    <location>
        <begin position="63"/>
        <end position="84"/>
    </location>
</feature>
<feature type="transmembrane region" description="Helical" evidence="6">
    <location>
        <begin position="213"/>
        <end position="232"/>
    </location>
</feature>
<evidence type="ECO:0000313" key="7">
    <source>
        <dbReference type="EMBL" id="PDW02468.1"/>
    </source>
</evidence>
<evidence type="ECO:0000256" key="5">
    <source>
        <dbReference type="ARBA" id="ARBA00023136"/>
    </source>
</evidence>
<comment type="subcellular location">
    <subcellularLocation>
        <location evidence="1">Cell membrane</location>
        <topology evidence="1">Multi-pass membrane protein</topology>
    </subcellularLocation>
</comment>
<keyword evidence="3 6" id="KW-0812">Transmembrane</keyword>
<evidence type="ECO:0000256" key="2">
    <source>
        <dbReference type="ARBA" id="ARBA00022475"/>
    </source>
</evidence>
<feature type="transmembrane region" description="Helical" evidence="6">
    <location>
        <begin position="267"/>
        <end position="287"/>
    </location>
</feature>
<sequence>MDQLTRDLASVLAAAAPLIFATMGALICERAGVINLSLDGTILMGAMAGFSLALAVNSVPLGFVTAALVGACFALVLCFLSLSLGQSQTAVGFVLALLGTELSSFLGAPVVRVPGPSVPFMPIPILSEIPIIGVMLFRHDLLIYASFLLVPLTWWFLFRTRSGLTLRALGERPEAAFARGINVTRWRYMACIVGGMLVGIAGAAYSLDLKQGWSYRHTFGMGWIALAIVIFGGWRPWRVALGCYLFAALEILALRSQGTLRTIPTQVFQVAPFVLMILVLALVNLIASPTMRRRIASLPKPLQSPVAAIVNRIAAPAPAALGKPFERP</sequence>
<feature type="transmembrane region" description="Helical" evidence="6">
    <location>
        <begin position="141"/>
        <end position="158"/>
    </location>
</feature>
<protein>
    <submittedName>
        <fullName evidence="7">Amino acid ABC transporter permease</fullName>
    </submittedName>
</protein>
<dbReference type="OrthoDB" id="9792579at2"/>
<feature type="transmembrane region" description="Helical" evidence="6">
    <location>
        <begin position="239"/>
        <end position="255"/>
    </location>
</feature>
<evidence type="ECO:0000256" key="3">
    <source>
        <dbReference type="ARBA" id="ARBA00022692"/>
    </source>
</evidence>
<organism evidence="7 8">
    <name type="scientific">Candidatus Viridilinea mediisalina</name>
    <dbReference type="NCBI Taxonomy" id="2024553"/>
    <lineage>
        <taxon>Bacteria</taxon>
        <taxon>Bacillati</taxon>
        <taxon>Chloroflexota</taxon>
        <taxon>Chloroflexia</taxon>
        <taxon>Chloroflexales</taxon>
        <taxon>Chloroflexineae</taxon>
        <taxon>Oscillochloridaceae</taxon>
        <taxon>Candidatus Viridilinea</taxon>
    </lineage>
</organism>
<evidence type="ECO:0000256" key="1">
    <source>
        <dbReference type="ARBA" id="ARBA00004651"/>
    </source>
</evidence>
<dbReference type="AlphaFoldDB" id="A0A2A6RHX3"/>
<dbReference type="GO" id="GO:0005886">
    <property type="term" value="C:plasma membrane"/>
    <property type="evidence" value="ECO:0007669"/>
    <property type="project" value="UniProtKB-SubCell"/>
</dbReference>
<dbReference type="PANTHER" id="PTHR43370">
    <property type="entry name" value="SUGAR ABC TRANSPORTER INTEGRAL MEMBRANE PROTEIN-RELATED"/>
    <property type="match status" value="1"/>
</dbReference>
<dbReference type="GO" id="GO:0022857">
    <property type="term" value="F:transmembrane transporter activity"/>
    <property type="evidence" value="ECO:0007669"/>
    <property type="project" value="InterPro"/>
</dbReference>
<name>A0A2A6RHX3_9CHLR</name>